<evidence type="ECO:0000313" key="3">
    <source>
        <dbReference type="Proteomes" id="UP001159427"/>
    </source>
</evidence>
<keyword evidence="3" id="KW-1185">Reference proteome</keyword>
<comment type="caution">
    <text evidence="2">The sequence shown here is derived from an EMBL/GenBank/DDBJ whole genome shotgun (WGS) entry which is preliminary data.</text>
</comment>
<name>A0ABN8Q9R5_9CNID</name>
<evidence type="ECO:0000313" key="2">
    <source>
        <dbReference type="EMBL" id="CAH3160183.1"/>
    </source>
</evidence>
<feature type="region of interest" description="Disordered" evidence="1">
    <location>
        <begin position="225"/>
        <end position="246"/>
    </location>
</feature>
<protein>
    <submittedName>
        <fullName evidence="2">Uncharacterized protein</fullName>
    </submittedName>
</protein>
<organism evidence="2 3">
    <name type="scientific">Porites evermanni</name>
    <dbReference type="NCBI Taxonomy" id="104178"/>
    <lineage>
        <taxon>Eukaryota</taxon>
        <taxon>Metazoa</taxon>
        <taxon>Cnidaria</taxon>
        <taxon>Anthozoa</taxon>
        <taxon>Hexacorallia</taxon>
        <taxon>Scleractinia</taxon>
        <taxon>Fungiina</taxon>
        <taxon>Poritidae</taxon>
        <taxon>Porites</taxon>
    </lineage>
</organism>
<evidence type="ECO:0000256" key="1">
    <source>
        <dbReference type="SAM" id="MobiDB-lite"/>
    </source>
</evidence>
<accession>A0ABN8Q9R5</accession>
<proteinExistence type="predicted"/>
<dbReference type="EMBL" id="CALNXI010001208">
    <property type="protein sequence ID" value="CAH3160183.1"/>
    <property type="molecule type" value="Genomic_DNA"/>
</dbReference>
<feature type="region of interest" description="Disordered" evidence="1">
    <location>
        <begin position="187"/>
        <end position="211"/>
    </location>
</feature>
<feature type="compositionally biased region" description="Basic and acidic residues" evidence="1">
    <location>
        <begin position="228"/>
        <end position="246"/>
    </location>
</feature>
<dbReference type="Proteomes" id="UP001159427">
    <property type="component" value="Unassembled WGS sequence"/>
</dbReference>
<gene>
    <name evidence="2" type="ORF">PEVE_00003502</name>
</gene>
<sequence length="246" mass="29248">MDFHEDLDMMKAGCCKPDEPLITKFLLMEDYKNSPCPRFYGKEDDKKKVYHALKDEIHPEVHAKWGHLEFHCHYIPKRRLSKTARNMNVKVFLTCGVPYNREEQKIRTSPCKYFQWIHTALYPLPLDPVPDYCFPSVNQWNHEQANKEWLNQFAESARKQERQAKPKGLPRVFVMTPEVEEYYKKQEEAKHDAWNPPQGSEQFEKNQKKQPFGWLPEKKASLASYLQKQKEKDKTLSPADEKFLDE</sequence>
<reference evidence="2 3" key="1">
    <citation type="submission" date="2022-05" db="EMBL/GenBank/DDBJ databases">
        <authorList>
            <consortium name="Genoscope - CEA"/>
            <person name="William W."/>
        </authorList>
    </citation>
    <scope>NUCLEOTIDE SEQUENCE [LARGE SCALE GENOMIC DNA]</scope>
</reference>